<feature type="domain" description="4Fe-4S ferredoxin-type" evidence="5">
    <location>
        <begin position="73"/>
        <end position="102"/>
    </location>
</feature>
<evidence type="ECO:0000256" key="4">
    <source>
        <dbReference type="ARBA" id="ARBA00023014"/>
    </source>
</evidence>
<feature type="domain" description="4Fe-4S ferredoxin-type" evidence="5">
    <location>
        <begin position="30"/>
        <end position="60"/>
    </location>
</feature>
<evidence type="ECO:0000256" key="1">
    <source>
        <dbReference type="ARBA" id="ARBA00022485"/>
    </source>
</evidence>
<dbReference type="PROSITE" id="PS00198">
    <property type="entry name" value="4FE4S_FER_1"/>
    <property type="match status" value="3"/>
</dbReference>
<dbReference type="InterPro" id="IPR050157">
    <property type="entry name" value="PSI_iron-sulfur_center"/>
</dbReference>
<dbReference type="InterPro" id="IPR017900">
    <property type="entry name" value="4Fe4S_Fe_S_CS"/>
</dbReference>
<dbReference type="PANTHER" id="PTHR24960">
    <property type="entry name" value="PHOTOSYSTEM I IRON-SULFUR CENTER-RELATED"/>
    <property type="match status" value="1"/>
</dbReference>
<accession>A0A484HKK9</accession>
<dbReference type="EMBL" id="CAACVI010000023">
    <property type="protein sequence ID" value="VEN74116.1"/>
    <property type="molecule type" value="Genomic_DNA"/>
</dbReference>
<evidence type="ECO:0000313" key="6">
    <source>
        <dbReference type="EMBL" id="VEN74116.1"/>
    </source>
</evidence>
<dbReference type="PROSITE" id="PS51379">
    <property type="entry name" value="4FE4S_FER_2"/>
    <property type="match status" value="4"/>
</dbReference>
<dbReference type="Pfam" id="PF12838">
    <property type="entry name" value="Fer4_7"/>
    <property type="match status" value="2"/>
</dbReference>
<dbReference type="Gene3D" id="3.30.70.20">
    <property type="match status" value="2"/>
</dbReference>
<evidence type="ECO:0000256" key="2">
    <source>
        <dbReference type="ARBA" id="ARBA00022723"/>
    </source>
</evidence>
<evidence type="ECO:0000256" key="3">
    <source>
        <dbReference type="ARBA" id="ARBA00023004"/>
    </source>
</evidence>
<keyword evidence="1" id="KW-0004">4Fe-4S</keyword>
<feature type="domain" description="4Fe-4S ferredoxin-type" evidence="5">
    <location>
        <begin position="108"/>
        <end position="137"/>
    </location>
</feature>
<reference evidence="6" key="1">
    <citation type="submission" date="2019-01" db="EMBL/GenBank/DDBJ databases">
        <authorList>
            <consortium name="Genoscope - CEA"/>
            <person name="William W."/>
        </authorList>
    </citation>
    <scope>NUCLEOTIDE SEQUENCE</scope>
    <source>
        <strain evidence="6">CR-1</strain>
    </source>
</reference>
<name>A0A484HKK9_9BACT</name>
<dbReference type="AlphaFoldDB" id="A0A484HKK9"/>
<gene>
    <name evidence="6" type="primary">mad9</name>
    <name evidence="6" type="ORF">EPICR_30046</name>
</gene>
<dbReference type="GO" id="GO:0051539">
    <property type="term" value="F:4 iron, 4 sulfur cluster binding"/>
    <property type="evidence" value="ECO:0007669"/>
    <property type="project" value="UniProtKB-KW"/>
</dbReference>
<keyword evidence="4" id="KW-0411">Iron-sulfur</keyword>
<protein>
    <submittedName>
        <fullName evidence="6">Magnetosome protein Mad9</fullName>
    </submittedName>
</protein>
<feature type="domain" description="4Fe-4S ferredoxin-type" evidence="5">
    <location>
        <begin position="1"/>
        <end position="29"/>
    </location>
</feature>
<proteinExistence type="predicted"/>
<dbReference type="PANTHER" id="PTHR24960:SF79">
    <property type="entry name" value="PHOTOSYSTEM I IRON-SULFUR CENTER"/>
    <property type="match status" value="1"/>
</dbReference>
<organism evidence="6">
    <name type="scientific">uncultured Desulfobacteraceae bacterium</name>
    <dbReference type="NCBI Taxonomy" id="218296"/>
    <lineage>
        <taxon>Bacteria</taxon>
        <taxon>Pseudomonadati</taxon>
        <taxon>Thermodesulfobacteriota</taxon>
        <taxon>Desulfobacteria</taxon>
        <taxon>Desulfobacterales</taxon>
        <taxon>Desulfobacteraceae</taxon>
        <taxon>environmental samples</taxon>
    </lineage>
</organism>
<keyword evidence="3" id="KW-0408">Iron</keyword>
<dbReference type="SUPFAM" id="SSF54862">
    <property type="entry name" value="4Fe-4S ferredoxins"/>
    <property type="match status" value="1"/>
</dbReference>
<dbReference type="InterPro" id="IPR017896">
    <property type="entry name" value="4Fe4S_Fe-S-bd"/>
</dbReference>
<dbReference type="GO" id="GO:0046872">
    <property type="term" value="F:metal ion binding"/>
    <property type="evidence" value="ECO:0007669"/>
    <property type="project" value="UniProtKB-KW"/>
</dbReference>
<sequence>MSYEISDDCIGCGLCAKNCPSNVITGEIKDCFEIDPIMCEECGLCFEICPKGAILDPRGNRRETPAKKIGKLPKAAIDEKLCAGCQTCLVNCPREAISFVDQGMLKPGFCRVDADLCVSCGTCVKYCITSAAAMGKE</sequence>
<evidence type="ECO:0000259" key="5">
    <source>
        <dbReference type="PROSITE" id="PS51379"/>
    </source>
</evidence>
<keyword evidence="2" id="KW-0479">Metal-binding</keyword>